<organism evidence="1 2">
    <name type="scientific">Salix dunnii</name>
    <dbReference type="NCBI Taxonomy" id="1413687"/>
    <lineage>
        <taxon>Eukaryota</taxon>
        <taxon>Viridiplantae</taxon>
        <taxon>Streptophyta</taxon>
        <taxon>Embryophyta</taxon>
        <taxon>Tracheophyta</taxon>
        <taxon>Spermatophyta</taxon>
        <taxon>Magnoliopsida</taxon>
        <taxon>eudicotyledons</taxon>
        <taxon>Gunneridae</taxon>
        <taxon>Pentapetalae</taxon>
        <taxon>rosids</taxon>
        <taxon>fabids</taxon>
        <taxon>Malpighiales</taxon>
        <taxon>Salicaceae</taxon>
        <taxon>Saliceae</taxon>
        <taxon>Salix</taxon>
    </lineage>
</organism>
<keyword evidence="2" id="KW-1185">Reference proteome</keyword>
<evidence type="ECO:0000313" key="1">
    <source>
        <dbReference type="EMBL" id="KAF9686659.1"/>
    </source>
</evidence>
<sequence>MTGHDKGHQSTCNIESKIPQRFLQKESRISVPFHLRGMLRFVQELSSASPWFSRNAVPFAYHIQPFTHEVFLLFQPRKFSHATILDSKPDLHSFSTNHKSIKCQSQELRLKNPDGYFPNREKTPAKPTWAMSYPPRLRISWIPPLNLDILRTDQRFFGNIRSS</sequence>
<dbReference type="AlphaFoldDB" id="A0A835N5K8"/>
<dbReference type="Proteomes" id="UP000657918">
    <property type="component" value="Unassembled WGS sequence"/>
</dbReference>
<reference evidence="1 2" key="1">
    <citation type="submission" date="2020-10" db="EMBL/GenBank/DDBJ databases">
        <title>Plant Genome Project.</title>
        <authorList>
            <person name="Zhang R.-G."/>
        </authorList>
    </citation>
    <scope>NUCLEOTIDE SEQUENCE [LARGE SCALE GENOMIC DNA]</scope>
    <source>
        <strain evidence="1">FAFU-HL-1</strain>
        <tissue evidence="1">Leaf</tissue>
    </source>
</reference>
<accession>A0A835N5K8</accession>
<evidence type="ECO:0000313" key="2">
    <source>
        <dbReference type="Proteomes" id="UP000657918"/>
    </source>
</evidence>
<dbReference type="EMBL" id="JADGMS010000002">
    <property type="protein sequence ID" value="KAF9686659.1"/>
    <property type="molecule type" value="Genomic_DNA"/>
</dbReference>
<name>A0A835N5K8_9ROSI</name>
<comment type="caution">
    <text evidence="1">The sequence shown here is derived from an EMBL/GenBank/DDBJ whole genome shotgun (WGS) entry which is preliminary data.</text>
</comment>
<protein>
    <submittedName>
        <fullName evidence="1">Uncharacterized protein</fullName>
    </submittedName>
</protein>
<gene>
    <name evidence="1" type="ORF">SADUNF_Sadunf02G0012400</name>
</gene>
<proteinExistence type="predicted"/>